<comment type="similarity">
    <text evidence="4 24">Belongs to the peptidase M1 family.</text>
</comment>
<keyword evidence="18" id="KW-1015">Disulfide bond</keyword>
<dbReference type="FunFam" id="1.25.50.20:FF:000001">
    <property type="entry name" value="Aminopeptidase"/>
    <property type="match status" value="1"/>
</dbReference>
<comment type="subcellular location">
    <subcellularLocation>
        <location evidence="3">Cell membrane</location>
        <topology evidence="3">Lipid-anchor</topology>
        <topology evidence="3">GPI-anchor</topology>
    </subcellularLocation>
    <subcellularLocation>
        <location evidence="2">Membrane</location>
        <topology evidence="2">Single-pass type II membrane protein</topology>
    </subcellularLocation>
</comment>
<gene>
    <name evidence="28" type="ORF">KPH14_005151</name>
</gene>
<keyword evidence="8 24" id="KW-0645">Protease</keyword>
<proteinExistence type="inferred from homology"/>
<dbReference type="Gene3D" id="2.60.40.1910">
    <property type="match status" value="1"/>
</dbReference>
<comment type="caution">
    <text evidence="28">The sequence shown here is derived from an EMBL/GenBank/DDBJ whole genome shotgun (WGS) entry which is preliminary data.</text>
</comment>
<evidence type="ECO:0000259" key="26">
    <source>
        <dbReference type="Pfam" id="PF11838"/>
    </source>
</evidence>
<dbReference type="GO" id="GO:0042277">
    <property type="term" value="F:peptide binding"/>
    <property type="evidence" value="ECO:0007669"/>
    <property type="project" value="TreeGrafter"/>
</dbReference>
<name>A0AAD9RL61_9HYME</name>
<keyword evidence="7" id="KW-0336">GPI-anchor</keyword>
<keyword evidence="29" id="KW-1185">Reference proteome</keyword>
<evidence type="ECO:0000256" key="16">
    <source>
        <dbReference type="ARBA" id="ARBA00023049"/>
    </source>
</evidence>
<evidence type="ECO:0000256" key="22">
    <source>
        <dbReference type="PIRSR" id="PIRSR634016-3"/>
    </source>
</evidence>
<evidence type="ECO:0000256" key="4">
    <source>
        <dbReference type="ARBA" id="ARBA00010136"/>
    </source>
</evidence>
<dbReference type="FunFam" id="1.10.390.10:FF:000001">
    <property type="entry name" value="Aminopeptidase"/>
    <property type="match status" value="1"/>
</dbReference>
<evidence type="ECO:0000256" key="10">
    <source>
        <dbReference type="ARBA" id="ARBA00022723"/>
    </source>
</evidence>
<feature type="site" description="Transition state stabilizer" evidence="23">
    <location>
        <position position="475"/>
    </location>
</feature>
<dbReference type="EC" id="3.4.11.-" evidence="24"/>
<dbReference type="InterPro" id="IPR050344">
    <property type="entry name" value="Peptidase_M1_aminopeptidases"/>
</dbReference>
<dbReference type="InterPro" id="IPR042097">
    <property type="entry name" value="Aminopeptidase_N-like_N_sf"/>
</dbReference>
<dbReference type="GO" id="GO:0005737">
    <property type="term" value="C:cytoplasm"/>
    <property type="evidence" value="ECO:0007669"/>
    <property type="project" value="TreeGrafter"/>
</dbReference>
<accession>A0AAD9RL61</accession>
<feature type="domain" description="ERAP1-like C-terminal" evidence="26">
    <location>
        <begin position="627"/>
        <end position="953"/>
    </location>
</feature>
<sequence length="975" mass="111793">MMDGHTTTFGRTKGCTISRCSAFLLGAFFIISLVATGLLVYHYAPCLEEKQTKSCENSLDSPVLQTARSFSGAVANKKKLDVRLPRSIVPDSYELRLIPFIWEGNFTFHGEVSILVNVTEDTKNVTLHATDMKIDEAVTSIREYSLSDNGTKSIGIVEQKNDTERQFHVIKTSDTLKGGKQYVVHLKFVGRLNDYLQGFYRSSYTVGNQTRWIATTQFQATDARRAFPCFDEPALKAKFQISIGRPKNMTSISNMPRKEKPVPVPGLPTYEWDHYEKSVPMSTYLVAFIVSDFESLKSESRNFSVWARKEAINQSLYSLKIGPKILEYYEDYFKIKFPLPKMDMVALPDFSAGAMENWGLITYRETAMLYQEGMSTSSNQQRVATVVAHELAHQWFGNLVTPSWWSDLWLNEGFASYVEYIGMNAVEPTWKVLEQFVTSDLQSVFGLDALKSSHPISIEVGHPDEISEIFDRISYEKGASIIRMMDHFLTTDVFKRGLTNYLTEKAYQSAEQNDLWNALTKQAHKDKVLDPSITVKEIMDTWTLQTGFPVVTVIRNYQTGGATLTQDRFMLQNSTIVTTTESEPLWWIPVTYTSEKELNFNRTQPSHWMKAERSITLPNLTAASSQWVIFNILETGFYRVNYDRTNWQMIIKHLNKDTFQEISTINRAQVIDDSLNLARAGRLDYAIALDVTSYLAHETEYLPWKAALTALNYLDDMLIKLPGYDKFRVYTLKLLDNVYKHVGFQDKPGDEQLTVFTRIDVLNWACTFGHDDCVESAVNKFYNWRNMPDPDKNNPISPNLKRVVYCTAIRAGGQVEWDFAWQRYLNTNVGSEKDLLLQALGCSREVWILSRYLDWAVTENSGIRKQDATRVFGFVASNVIGHPLAFNYLRNKWTRIREYIGTSLYAINNVIKSATRGINTKYELKDLLDFVTEHKEELSSATRTVQQVVEQAEANIRWLDNNYATIRDWLQRNTA</sequence>
<evidence type="ECO:0000259" key="27">
    <source>
        <dbReference type="Pfam" id="PF17900"/>
    </source>
</evidence>
<dbReference type="Pfam" id="PF11838">
    <property type="entry name" value="ERAP1_C"/>
    <property type="match status" value="1"/>
</dbReference>
<evidence type="ECO:0000256" key="20">
    <source>
        <dbReference type="ARBA" id="ARBA00023288"/>
    </source>
</evidence>
<evidence type="ECO:0000256" key="24">
    <source>
        <dbReference type="RuleBase" id="RU364040"/>
    </source>
</evidence>
<feature type="binding site" evidence="22">
    <location>
        <position position="393"/>
    </location>
    <ligand>
        <name>Zn(2+)</name>
        <dbReference type="ChEBI" id="CHEBI:29105"/>
        <note>catalytic</note>
    </ligand>
</feature>
<evidence type="ECO:0000259" key="25">
    <source>
        <dbReference type="Pfam" id="PF01433"/>
    </source>
</evidence>
<dbReference type="GO" id="GO:0070006">
    <property type="term" value="F:metalloaminopeptidase activity"/>
    <property type="evidence" value="ECO:0007669"/>
    <property type="project" value="TreeGrafter"/>
</dbReference>
<evidence type="ECO:0000256" key="21">
    <source>
        <dbReference type="PIRSR" id="PIRSR634016-1"/>
    </source>
</evidence>
<organism evidence="28 29">
    <name type="scientific">Odynerus spinipes</name>
    <dbReference type="NCBI Taxonomy" id="1348599"/>
    <lineage>
        <taxon>Eukaryota</taxon>
        <taxon>Metazoa</taxon>
        <taxon>Ecdysozoa</taxon>
        <taxon>Arthropoda</taxon>
        <taxon>Hexapoda</taxon>
        <taxon>Insecta</taxon>
        <taxon>Pterygota</taxon>
        <taxon>Neoptera</taxon>
        <taxon>Endopterygota</taxon>
        <taxon>Hymenoptera</taxon>
        <taxon>Apocrita</taxon>
        <taxon>Aculeata</taxon>
        <taxon>Vespoidea</taxon>
        <taxon>Vespidae</taxon>
        <taxon>Eumeninae</taxon>
        <taxon>Odynerus</taxon>
    </lineage>
</organism>
<dbReference type="GO" id="GO:0006508">
    <property type="term" value="P:proteolysis"/>
    <property type="evidence" value="ECO:0007669"/>
    <property type="project" value="UniProtKB-KW"/>
</dbReference>
<dbReference type="CDD" id="cd09601">
    <property type="entry name" value="M1_APN-Q_like"/>
    <property type="match status" value="1"/>
</dbReference>
<keyword evidence="13 22" id="KW-0862">Zinc</keyword>
<comment type="cofactor">
    <cofactor evidence="22 24">
        <name>Zn(2+)</name>
        <dbReference type="ChEBI" id="CHEBI:29105"/>
    </cofactor>
    <text evidence="22 24">Binds 1 zinc ion per subunit.</text>
</comment>
<feature type="domain" description="Aminopeptidase N-like N-terminal" evidence="27">
    <location>
        <begin position="89"/>
        <end position="285"/>
    </location>
</feature>
<keyword evidence="12 24" id="KW-0378">Hydrolase</keyword>
<evidence type="ECO:0000256" key="18">
    <source>
        <dbReference type="ARBA" id="ARBA00023157"/>
    </source>
</evidence>
<keyword evidence="20" id="KW-0449">Lipoprotein</keyword>
<dbReference type="Pfam" id="PF01433">
    <property type="entry name" value="Peptidase_M1"/>
    <property type="match status" value="1"/>
</dbReference>
<dbReference type="SUPFAM" id="SSF55486">
    <property type="entry name" value="Metalloproteases ('zincins'), catalytic domain"/>
    <property type="match status" value="1"/>
</dbReference>
<dbReference type="GO" id="GO:0098552">
    <property type="term" value="C:side of membrane"/>
    <property type="evidence" value="ECO:0007669"/>
    <property type="project" value="UniProtKB-KW"/>
</dbReference>
<feature type="domain" description="Peptidase M1 membrane alanine aminopeptidase" evidence="25">
    <location>
        <begin position="317"/>
        <end position="542"/>
    </location>
</feature>
<dbReference type="InterPro" id="IPR027268">
    <property type="entry name" value="Peptidase_M4/M1_CTD_sf"/>
</dbReference>
<evidence type="ECO:0000256" key="3">
    <source>
        <dbReference type="ARBA" id="ARBA00004609"/>
    </source>
</evidence>
<dbReference type="InterPro" id="IPR034016">
    <property type="entry name" value="M1_APN-typ"/>
</dbReference>
<keyword evidence="19" id="KW-0325">Glycoprotein</keyword>
<dbReference type="Gene3D" id="1.10.390.10">
    <property type="entry name" value="Neutral Protease Domain 2"/>
    <property type="match status" value="1"/>
</dbReference>
<dbReference type="GO" id="GO:0008270">
    <property type="term" value="F:zinc ion binding"/>
    <property type="evidence" value="ECO:0007669"/>
    <property type="project" value="UniProtKB-UniRule"/>
</dbReference>
<keyword evidence="16 24" id="KW-0482">Metalloprotease</keyword>
<evidence type="ECO:0000256" key="13">
    <source>
        <dbReference type="ARBA" id="ARBA00022833"/>
    </source>
</evidence>
<evidence type="ECO:0000256" key="14">
    <source>
        <dbReference type="ARBA" id="ARBA00022968"/>
    </source>
</evidence>
<keyword evidence="9 24" id="KW-0812">Transmembrane</keyword>
<dbReference type="FunFam" id="2.60.40.1910:FF:000008">
    <property type="entry name" value="Aminopeptidase"/>
    <property type="match status" value="1"/>
</dbReference>
<keyword evidence="10 22" id="KW-0479">Metal-binding</keyword>
<dbReference type="EMBL" id="JAIFRP010000039">
    <property type="protein sequence ID" value="KAK2581485.1"/>
    <property type="molecule type" value="Genomic_DNA"/>
</dbReference>
<dbReference type="PANTHER" id="PTHR11533:SF294">
    <property type="entry name" value="THYROTROPIN-RELEASING HORMONE-DEGRADING ECTOENZYME"/>
    <property type="match status" value="1"/>
</dbReference>
<feature type="active site" description="Proton acceptor" evidence="21">
    <location>
        <position position="390"/>
    </location>
</feature>
<dbReference type="InterPro" id="IPR001930">
    <property type="entry name" value="Peptidase_M1"/>
</dbReference>
<evidence type="ECO:0000256" key="19">
    <source>
        <dbReference type="ARBA" id="ARBA00023180"/>
    </source>
</evidence>
<dbReference type="GO" id="GO:0043171">
    <property type="term" value="P:peptide catabolic process"/>
    <property type="evidence" value="ECO:0007669"/>
    <property type="project" value="TreeGrafter"/>
</dbReference>
<comment type="catalytic activity">
    <reaction evidence="1">
        <text>Release of an N-terminal amino acid, Xaa-|-Yaa- from a peptide, amide or arylamide. Xaa is preferably Ala, but may be most amino acids including Pro (slow action). When a terminal hydrophobic residue is followed by a prolyl residue, the two may be released as an intact Xaa-Pro dipeptide.</text>
        <dbReference type="EC" id="3.4.11.2"/>
    </reaction>
</comment>
<evidence type="ECO:0000256" key="2">
    <source>
        <dbReference type="ARBA" id="ARBA00004606"/>
    </source>
</evidence>
<feature type="binding site" evidence="22">
    <location>
        <position position="389"/>
    </location>
    <ligand>
        <name>Zn(2+)</name>
        <dbReference type="ChEBI" id="CHEBI:29105"/>
        <note>catalytic</note>
    </ligand>
</feature>
<evidence type="ECO:0000256" key="12">
    <source>
        <dbReference type="ARBA" id="ARBA00022801"/>
    </source>
</evidence>
<feature type="transmembrane region" description="Helical" evidence="24">
    <location>
        <begin position="21"/>
        <end position="44"/>
    </location>
</feature>
<dbReference type="GO" id="GO:0005886">
    <property type="term" value="C:plasma membrane"/>
    <property type="evidence" value="ECO:0007669"/>
    <property type="project" value="UniProtKB-SubCell"/>
</dbReference>
<evidence type="ECO:0000256" key="7">
    <source>
        <dbReference type="ARBA" id="ARBA00022622"/>
    </source>
</evidence>
<evidence type="ECO:0000256" key="8">
    <source>
        <dbReference type="ARBA" id="ARBA00022670"/>
    </source>
</evidence>
<dbReference type="InterPro" id="IPR014782">
    <property type="entry name" value="Peptidase_M1_dom"/>
</dbReference>
<dbReference type="InterPro" id="IPR024571">
    <property type="entry name" value="ERAP1-like_C_dom"/>
</dbReference>
<keyword evidence="17 24" id="KW-0472">Membrane</keyword>
<keyword evidence="15 24" id="KW-1133">Transmembrane helix</keyword>
<keyword evidence="6" id="KW-1003">Cell membrane</keyword>
<dbReference type="GO" id="GO:0005615">
    <property type="term" value="C:extracellular space"/>
    <property type="evidence" value="ECO:0007669"/>
    <property type="project" value="TreeGrafter"/>
</dbReference>
<evidence type="ECO:0000256" key="23">
    <source>
        <dbReference type="PIRSR" id="PIRSR634016-4"/>
    </source>
</evidence>
<dbReference type="FunFam" id="2.60.40.1730:FF:000012">
    <property type="entry name" value="Aminopeptidase N"/>
    <property type="match status" value="1"/>
</dbReference>
<evidence type="ECO:0000256" key="5">
    <source>
        <dbReference type="ARBA" id="ARBA00022438"/>
    </source>
</evidence>
<reference evidence="28" key="2">
    <citation type="journal article" date="2023" name="Commun. Biol.">
        <title>Intrasexual cuticular hydrocarbon dimorphism in a wasp sheds light on hydrocarbon biosynthesis genes in Hymenoptera.</title>
        <authorList>
            <person name="Moris V.C."/>
            <person name="Podsiadlowski L."/>
            <person name="Martin S."/>
            <person name="Oeyen J.P."/>
            <person name="Donath A."/>
            <person name="Petersen M."/>
            <person name="Wilbrandt J."/>
            <person name="Misof B."/>
            <person name="Liedtke D."/>
            <person name="Thamm M."/>
            <person name="Scheiner R."/>
            <person name="Schmitt T."/>
            <person name="Niehuis O."/>
        </authorList>
    </citation>
    <scope>NUCLEOTIDE SEQUENCE</scope>
    <source>
        <strain evidence="28">GBR_01_08_01A</strain>
    </source>
</reference>
<dbReference type="SUPFAM" id="SSF63737">
    <property type="entry name" value="Leukotriene A4 hydrolase N-terminal domain"/>
    <property type="match status" value="1"/>
</dbReference>
<dbReference type="Gene3D" id="1.25.50.20">
    <property type="match status" value="1"/>
</dbReference>
<protein>
    <recommendedName>
        <fullName evidence="24">Aminopeptidase</fullName>
        <ecNumber evidence="24">3.4.11.-</ecNumber>
    </recommendedName>
</protein>
<reference evidence="28" key="1">
    <citation type="submission" date="2021-08" db="EMBL/GenBank/DDBJ databases">
        <authorList>
            <person name="Misof B."/>
            <person name="Oliver O."/>
            <person name="Podsiadlowski L."/>
            <person name="Donath A."/>
            <person name="Peters R."/>
            <person name="Mayer C."/>
            <person name="Rust J."/>
            <person name="Gunkel S."/>
            <person name="Lesny P."/>
            <person name="Martin S."/>
            <person name="Oeyen J.P."/>
            <person name="Petersen M."/>
            <person name="Panagiotis P."/>
            <person name="Wilbrandt J."/>
            <person name="Tanja T."/>
        </authorList>
    </citation>
    <scope>NUCLEOTIDE SEQUENCE</scope>
    <source>
        <strain evidence="28">GBR_01_08_01A</strain>
        <tissue evidence="28">Thorax + abdomen</tissue>
    </source>
</reference>
<keyword evidence="5 24" id="KW-0031">Aminopeptidase</keyword>
<dbReference type="AlphaFoldDB" id="A0AAD9RL61"/>
<dbReference type="Gene3D" id="2.60.40.1730">
    <property type="entry name" value="tricorn interacting facor f3 domain"/>
    <property type="match status" value="1"/>
</dbReference>
<evidence type="ECO:0000256" key="9">
    <source>
        <dbReference type="ARBA" id="ARBA00022692"/>
    </source>
</evidence>
<evidence type="ECO:0000256" key="11">
    <source>
        <dbReference type="ARBA" id="ARBA00022729"/>
    </source>
</evidence>
<keyword evidence="14" id="KW-0735">Signal-anchor</keyword>
<dbReference type="InterPro" id="IPR045357">
    <property type="entry name" value="Aminopeptidase_N-like_N"/>
</dbReference>
<dbReference type="Pfam" id="PF17900">
    <property type="entry name" value="Peptidase_M1_N"/>
    <property type="match status" value="1"/>
</dbReference>
<evidence type="ECO:0000256" key="6">
    <source>
        <dbReference type="ARBA" id="ARBA00022475"/>
    </source>
</evidence>
<dbReference type="GO" id="GO:0016285">
    <property type="term" value="F:alanyl aminopeptidase activity"/>
    <property type="evidence" value="ECO:0007669"/>
    <property type="project" value="UniProtKB-EC"/>
</dbReference>
<dbReference type="PRINTS" id="PR00756">
    <property type="entry name" value="ALADIPTASE"/>
</dbReference>
<dbReference type="Proteomes" id="UP001258017">
    <property type="component" value="Unassembled WGS sequence"/>
</dbReference>
<evidence type="ECO:0000313" key="29">
    <source>
        <dbReference type="Proteomes" id="UP001258017"/>
    </source>
</evidence>
<evidence type="ECO:0000313" key="28">
    <source>
        <dbReference type="EMBL" id="KAK2581485.1"/>
    </source>
</evidence>
<keyword evidence="11" id="KW-0732">Signal</keyword>
<dbReference type="PANTHER" id="PTHR11533">
    <property type="entry name" value="PROTEASE M1 ZINC METALLOPROTEASE"/>
    <property type="match status" value="1"/>
</dbReference>
<feature type="binding site" evidence="22">
    <location>
        <position position="412"/>
    </location>
    <ligand>
        <name>Zn(2+)</name>
        <dbReference type="ChEBI" id="CHEBI:29105"/>
        <note>catalytic</note>
    </ligand>
</feature>
<evidence type="ECO:0000256" key="1">
    <source>
        <dbReference type="ARBA" id="ARBA00000098"/>
    </source>
</evidence>
<evidence type="ECO:0000256" key="15">
    <source>
        <dbReference type="ARBA" id="ARBA00022989"/>
    </source>
</evidence>
<evidence type="ECO:0000256" key="17">
    <source>
        <dbReference type="ARBA" id="ARBA00023136"/>
    </source>
</evidence>